<dbReference type="InterPro" id="IPR020095">
    <property type="entry name" value="PsdUridine_synth_TruA_C"/>
</dbReference>
<comment type="catalytic activity">
    <reaction evidence="1">
        <text>a uridine in mRNA = a pseudouridine in mRNA</text>
        <dbReference type="Rhea" id="RHEA:56644"/>
        <dbReference type="Rhea" id="RHEA-COMP:14658"/>
        <dbReference type="Rhea" id="RHEA-COMP:14659"/>
        <dbReference type="ChEBI" id="CHEBI:65314"/>
        <dbReference type="ChEBI" id="CHEBI:65315"/>
    </reaction>
</comment>
<evidence type="ECO:0000256" key="8">
    <source>
        <dbReference type="ARBA" id="ARBA00023242"/>
    </source>
</evidence>
<feature type="region of interest" description="Disordered" evidence="14">
    <location>
        <begin position="665"/>
        <end position="718"/>
    </location>
</feature>
<feature type="compositionally biased region" description="Polar residues" evidence="14">
    <location>
        <begin position="404"/>
        <end position="414"/>
    </location>
</feature>
<feature type="compositionally biased region" description="Low complexity" evidence="14">
    <location>
        <begin position="423"/>
        <end position="436"/>
    </location>
</feature>
<evidence type="ECO:0000256" key="2">
    <source>
        <dbReference type="ARBA" id="ARBA00001832"/>
    </source>
</evidence>
<evidence type="ECO:0000256" key="4">
    <source>
        <dbReference type="ARBA" id="ARBA00009375"/>
    </source>
</evidence>
<comment type="subcellular location">
    <subcellularLocation>
        <location evidence="3">Nucleus</location>
    </subcellularLocation>
</comment>
<comment type="catalytic activity">
    <reaction evidence="2">
        <text>uridine in snRNA = pseudouridine in snRNA</text>
        <dbReference type="Rhea" id="RHEA:51124"/>
        <dbReference type="Rhea" id="RHEA-COMP:12891"/>
        <dbReference type="Rhea" id="RHEA-COMP:12892"/>
        <dbReference type="ChEBI" id="CHEBI:65314"/>
        <dbReference type="ChEBI" id="CHEBI:65315"/>
    </reaction>
</comment>
<dbReference type="PANTHER" id="PTHR11142">
    <property type="entry name" value="PSEUDOURIDYLATE SYNTHASE"/>
    <property type="match status" value="1"/>
</dbReference>
<feature type="region of interest" description="Disordered" evidence="14">
    <location>
        <begin position="77"/>
        <end position="101"/>
    </location>
</feature>
<keyword evidence="8" id="KW-0539">Nucleus</keyword>
<dbReference type="AlphaFoldDB" id="A0AAN7Y541"/>
<comment type="catalytic activity">
    <reaction evidence="9">
        <text>a uridine in tRNA = a pseudouridine in tRNA</text>
        <dbReference type="Rhea" id="RHEA:54572"/>
        <dbReference type="Rhea" id="RHEA-COMP:13339"/>
        <dbReference type="Rhea" id="RHEA-COMP:13934"/>
        <dbReference type="ChEBI" id="CHEBI:65314"/>
        <dbReference type="ChEBI" id="CHEBI:65315"/>
    </reaction>
</comment>
<evidence type="ECO:0000256" key="13">
    <source>
        <dbReference type="ARBA" id="ARBA00080858"/>
    </source>
</evidence>
<evidence type="ECO:0000256" key="7">
    <source>
        <dbReference type="ARBA" id="ARBA00023235"/>
    </source>
</evidence>
<dbReference type="Gene3D" id="3.30.70.580">
    <property type="entry name" value="Pseudouridine synthase I, catalytic domain, N-terminal subdomain"/>
    <property type="match status" value="1"/>
</dbReference>
<feature type="region of interest" description="Disordered" evidence="14">
    <location>
        <begin position="322"/>
        <end position="441"/>
    </location>
</feature>
<reference evidence="16 17" key="1">
    <citation type="submission" date="2023-08" db="EMBL/GenBank/DDBJ databases">
        <title>Black Yeasts Isolated from many extreme environments.</title>
        <authorList>
            <person name="Coleine C."/>
            <person name="Stajich J.E."/>
            <person name="Selbmann L."/>
        </authorList>
    </citation>
    <scope>NUCLEOTIDE SEQUENCE [LARGE SCALE GENOMIC DNA]</scope>
    <source>
        <strain evidence="16 17">CCFEE 5910</strain>
    </source>
</reference>
<protein>
    <recommendedName>
        <fullName evidence="11">tRNA pseudouridine synthase 1</fullName>
    </recommendedName>
    <alternativeName>
        <fullName evidence="12">tRNA pseudouridylate synthase 1</fullName>
    </alternativeName>
    <alternativeName>
        <fullName evidence="13">tRNA-uridine isomerase 1</fullName>
    </alternativeName>
</protein>
<evidence type="ECO:0000256" key="10">
    <source>
        <dbReference type="ARBA" id="ARBA00053072"/>
    </source>
</evidence>
<dbReference type="InterPro" id="IPR020094">
    <property type="entry name" value="TruA/RsuA/RluB/E/F_N"/>
</dbReference>
<evidence type="ECO:0000313" key="17">
    <source>
        <dbReference type="Proteomes" id="UP001309876"/>
    </source>
</evidence>
<evidence type="ECO:0000256" key="9">
    <source>
        <dbReference type="ARBA" id="ARBA00036943"/>
    </source>
</evidence>
<dbReference type="GO" id="GO:0006397">
    <property type="term" value="P:mRNA processing"/>
    <property type="evidence" value="ECO:0007669"/>
    <property type="project" value="UniProtKB-KW"/>
</dbReference>
<dbReference type="Gene3D" id="3.30.70.660">
    <property type="entry name" value="Pseudouridine synthase I, catalytic domain, C-terminal subdomain"/>
    <property type="match status" value="1"/>
</dbReference>
<evidence type="ECO:0000256" key="11">
    <source>
        <dbReference type="ARBA" id="ARBA00073968"/>
    </source>
</evidence>
<evidence type="ECO:0000313" key="16">
    <source>
        <dbReference type="EMBL" id="KAK5083686.1"/>
    </source>
</evidence>
<keyword evidence="17" id="KW-1185">Reference proteome</keyword>
<dbReference type="InterPro" id="IPR020097">
    <property type="entry name" value="PsdUridine_synth_TruA_a/b_dom"/>
</dbReference>
<dbReference type="GO" id="GO:0009982">
    <property type="term" value="F:pseudouridine synthase activity"/>
    <property type="evidence" value="ECO:0007669"/>
    <property type="project" value="InterPro"/>
</dbReference>
<dbReference type="InterPro" id="IPR020103">
    <property type="entry name" value="PsdUridine_synth_cat_dom_sf"/>
</dbReference>
<comment type="function">
    <text evidence="10">Formation of pseudouridine at positions 27 and 28 in the anticodon stem and loop of transfer RNAs; at positions 34 and 36 of intron-containing precursor tRNA(Ile) and at position 35 in the intron-containing tRNA(Tyr). Catalyzes pseudouridylation at position 44 in U2 snRNA. Also catalyzes pseudouridylation of mRNAs.</text>
</comment>
<evidence type="ECO:0000256" key="12">
    <source>
        <dbReference type="ARBA" id="ARBA00079072"/>
    </source>
</evidence>
<feature type="compositionally biased region" description="Basic and acidic residues" evidence="14">
    <location>
        <begin position="708"/>
        <end position="718"/>
    </location>
</feature>
<dbReference type="InterPro" id="IPR001406">
    <property type="entry name" value="PsdUridine_synth_TruA"/>
</dbReference>
<dbReference type="GO" id="GO:0031119">
    <property type="term" value="P:tRNA pseudouridine synthesis"/>
    <property type="evidence" value="ECO:0007669"/>
    <property type="project" value="TreeGrafter"/>
</dbReference>
<dbReference type="GO" id="GO:1990481">
    <property type="term" value="P:mRNA pseudouridine synthesis"/>
    <property type="evidence" value="ECO:0007669"/>
    <property type="project" value="TreeGrafter"/>
</dbReference>
<feature type="domain" description="Pseudouridine synthase I TruA alpha/beta" evidence="15">
    <location>
        <begin position="489"/>
        <end position="593"/>
    </location>
</feature>
<name>A0AAN7Y541_9EURO</name>
<proteinExistence type="inferred from homology"/>
<evidence type="ECO:0000256" key="3">
    <source>
        <dbReference type="ARBA" id="ARBA00004123"/>
    </source>
</evidence>
<accession>A0AAN7Y541</accession>
<dbReference type="PANTHER" id="PTHR11142:SF4">
    <property type="entry name" value="PSEUDOURIDYLATE SYNTHASE 1 HOMOLOG"/>
    <property type="match status" value="1"/>
</dbReference>
<evidence type="ECO:0000256" key="5">
    <source>
        <dbReference type="ARBA" id="ARBA00022664"/>
    </source>
</evidence>
<evidence type="ECO:0000256" key="6">
    <source>
        <dbReference type="ARBA" id="ARBA00022694"/>
    </source>
</evidence>
<dbReference type="GO" id="GO:0003723">
    <property type="term" value="F:RNA binding"/>
    <property type="evidence" value="ECO:0007669"/>
    <property type="project" value="InterPro"/>
</dbReference>
<dbReference type="FunFam" id="3.30.70.580:FF:000002">
    <property type="entry name" value="tRNA pseudouridine synthase"/>
    <property type="match status" value="1"/>
</dbReference>
<feature type="compositionally biased region" description="Basic and acidic residues" evidence="14">
    <location>
        <begin position="322"/>
        <end position="331"/>
    </location>
</feature>
<comment type="caution">
    <text evidence="16">The sequence shown here is derived from an EMBL/GenBank/DDBJ whole genome shotgun (WGS) entry which is preliminary data.</text>
</comment>
<organism evidence="16 17">
    <name type="scientific">Lithohypha guttulata</name>
    <dbReference type="NCBI Taxonomy" id="1690604"/>
    <lineage>
        <taxon>Eukaryota</taxon>
        <taxon>Fungi</taxon>
        <taxon>Dikarya</taxon>
        <taxon>Ascomycota</taxon>
        <taxon>Pezizomycotina</taxon>
        <taxon>Eurotiomycetes</taxon>
        <taxon>Chaetothyriomycetidae</taxon>
        <taxon>Chaetothyriales</taxon>
        <taxon>Trichomeriaceae</taxon>
        <taxon>Lithohypha</taxon>
    </lineage>
</organism>
<dbReference type="Pfam" id="PF01416">
    <property type="entry name" value="PseudoU_synth_1"/>
    <property type="match status" value="1"/>
</dbReference>
<evidence type="ECO:0000256" key="1">
    <source>
        <dbReference type="ARBA" id="ARBA00001166"/>
    </source>
</evidence>
<gene>
    <name evidence="16" type="primary">PUS1</name>
    <name evidence="16" type="ORF">LTR05_006190</name>
</gene>
<dbReference type="Proteomes" id="UP001309876">
    <property type="component" value="Unassembled WGS sequence"/>
</dbReference>
<sequence length="718" mass="81476">MQRRLVQLLRPLAKRTSATWHPISQLQNSQLRRIDRKEIRRRKEAQVRNLFAEDEAINVEDVVGEIIRARNEIWDGRSGDKRTANTDTQEKEAKRQKLNNGEAAPLPVYATKFDEAELAAEERRPKKKVAVMLGYSGTGYKGMQLAPDQKTIEGDLFKAFVEAGAISKANADDPKKSSFVRCARTDKGVHAAGNIISLKLIVEDENIVNKINEHLTPQIRVWGFERTNNSFSAYQLVDSRIYEYLIPTHTLLLPHPRSFLGRKCRDWAERKGELEAWEQRQEEVRGYWDQVDEEMVRPILQDYPDDIRSVLEKALWLTAEQEANRHGDDGSARPSKQPKTVQTAPDSGDAALDKAAETTDAITHSTAQEVEQSAKEVSQEQLSAEPQSDGGTQEQVLVDKPSNTEEAATKTEQPAQDMEPEKSLQPQSQPSEPQPELSEEQRIAKEQRVARRKLIDDGVKRLRAAYVTAKRKYRVPDQRKQRLQDVLNLYLGTRNFWNYTINKPFRDPSAKRVIRSFNVNFEPILIDGTEWLSLKVHGQSFMMHQIRKMVGMAALIVRCGCDPVRITESYGPGNFSIPKAPSLGLLLERPIFDSYNKRAKADLQKEPIDFDKYKTEMDAFKQKFIYERMYEDEERENVFGNFFNHVDNFPSNTFLFVTSGGLEASGEIDGPDTGAAPVLAAPEEDDDEDDAVGHTVNMADLDSDDELDKLKDNAGDEG</sequence>
<feature type="compositionally biased region" description="Basic and acidic residues" evidence="14">
    <location>
        <begin position="77"/>
        <end position="95"/>
    </location>
</feature>
<keyword evidence="7" id="KW-0413">Isomerase</keyword>
<dbReference type="GO" id="GO:0031120">
    <property type="term" value="P:snRNA pseudouridine synthesis"/>
    <property type="evidence" value="ECO:0007669"/>
    <property type="project" value="UniProtKB-ARBA"/>
</dbReference>
<comment type="similarity">
    <text evidence="4">Belongs to the tRNA pseudouridine synthase TruA family.</text>
</comment>
<keyword evidence="5" id="KW-0507">mRNA processing</keyword>
<dbReference type="EMBL" id="JAVRRJ010000006">
    <property type="protein sequence ID" value="KAK5083686.1"/>
    <property type="molecule type" value="Genomic_DNA"/>
</dbReference>
<evidence type="ECO:0000256" key="14">
    <source>
        <dbReference type="SAM" id="MobiDB-lite"/>
    </source>
</evidence>
<keyword evidence="6" id="KW-0819">tRNA processing</keyword>
<dbReference type="FunFam" id="3.30.70.660:FF:000002">
    <property type="entry name" value="tRNA pseudouridine synthase"/>
    <property type="match status" value="1"/>
</dbReference>
<feature type="compositionally biased region" description="Polar residues" evidence="14">
    <location>
        <begin position="379"/>
        <end position="395"/>
    </location>
</feature>
<feature type="compositionally biased region" description="Polar residues" evidence="14">
    <location>
        <begin position="360"/>
        <end position="371"/>
    </location>
</feature>
<dbReference type="SUPFAM" id="SSF55120">
    <property type="entry name" value="Pseudouridine synthase"/>
    <property type="match status" value="1"/>
</dbReference>
<dbReference type="GO" id="GO:0005634">
    <property type="term" value="C:nucleus"/>
    <property type="evidence" value="ECO:0007669"/>
    <property type="project" value="UniProtKB-SubCell"/>
</dbReference>
<evidence type="ECO:0000259" key="15">
    <source>
        <dbReference type="Pfam" id="PF01416"/>
    </source>
</evidence>